<dbReference type="Gene3D" id="2.140.10.30">
    <property type="entry name" value="Dipeptidylpeptidase IV, N-terminal domain"/>
    <property type="match status" value="1"/>
</dbReference>
<dbReference type="PANTHER" id="PTHR11731:SF200">
    <property type="entry name" value="DIPEPTIDYL PEPTIDASE 10, ISOFORM B"/>
    <property type="match status" value="1"/>
</dbReference>
<dbReference type="STRING" id="1095629.A0A0C9WJE8"/>
<reference evidence="6" key="2">
    <citation type="submission" date="2015-01" db="EMBL/GenBank/DDBJ databases">
        <title>Evolutionary Origins and Diversification of the Mycorrhizal Mutualists.</title>
        <authorList>
            <consortium name="DOE Joint Genome Institute"/>
            <consortium name="Mycorrhizal Genomics Consortium"/>
            <person name="Kohler A."/>
            <person name="Kuo A."/>
            <person name="Nagy L.G."/>
            <person name="Floudas D."/>
            <person name="Copeland A."/>
            <person name="Barry K.W."/>
            <person name="Cichocki N."/>
            <person name="Veneault-Fourrey C."/>
            <person name="LaButti K."/>
            <person name="Lindquist E.A."/>
            <person name="Lipzen A."/>
            <person name="Lundell T."/>
            <person name="Morin E."/>
            <person name="Murat C."/>
            <person name="Riley R."/>
            <person name="Ohm R."/>
            <person name="Sun H."/>
            <person name="Tunlid A."/>
            <person name="Henrissat B."/>
            <person name="Grigoriev I.V."/>
            <person name="Hibbett D.S."/>
            <person name="Martin F."/>
        </authorList>
    </citation>
    <scope>NUCLEOTIDE SEQUENCE [LARGE SCALE GENOMIC DNA]</scope>
    <source>
        <strain evidence="6">LaAM-08-1</strain>
    </source>
</reference>
<keyword evidence="1" id="KW-0031">Aminopeptidase</keyword>
<dbReference type="EMBL" id="KN838787">
    <property type="protein sequence ID" value="KIJ94569.1"/>
    <property type="molecule type" value="Genomic_DNA"/>
</dbReference>
<dbReference type="OrthoDB" id="16520at2759"/>
<dbReference type="Proteomes" id="UP000054477">
    <property type="component" value="Unassembled WGS sequence"/>
</dbReference>
<dbReference type="Pfam" id="PF00930">
    <property type="entry name" value="DPPIV_N"/>
    <property type="match status" value="1"/>
</dbReference>
<organism evidence="5 6">
    <name type="scientific">Laccaria amethystina LaAM-08-1</name>
    <dbReference type="NCBI Taxonomy" id="1095629"/>
    <lineage>
        <taxon>Eukaryota</taxon>
        <taxon>Fungi</taxon>
        <taxon>Dikarya</taxon>
        <taxon>Basidiomycota</taxon>
        <taxon>Agaricomycotina</taxon>
        <taxon>Agaricomycetes</taxon>
        <taxon>Agaricomycetidae</taxon>
        <taxon>Agaricales</taxon>
        <taxon>Agaricineae</taxon>
        <taxon>Hydnangiaceae</taxon>
        <taxon>Laccaria</taxon>
    </lineage>
</organism>
<reference evidence="5 6" key="1">
    <citation type="submission" date="2014-04" db="EMBL/GenBank/DDBJ databases">
        <authorList>
            <consortium name="DOE Joint Genome Institute"/>
            <person name="Kuo A."/>
            <person name="Kohler A."/>
            <person name="Nagy L.G."/>
            <person name="Floudas D."/>
            <person name="Copeland A."/>
            <person name="Barry K.W."/>
            <person name="Cichocki N."/>
            <person name="Veneault-Fourrey C."/>
            <person name="LaButti K."/>
            <person name="Lindquist E.A."/>
            <person name="Lipzen A."/>
            <person name="Lundell T."/>
            <person name="Morin E."/>
            <person name="Murat C."/>
            <person name="Sun H."/>
            <person name="Tunlid A."/>
            <person name="Henrissat B."/>
            <person name="Grigoriev I.V."/>
            <person name="Hibbett D.S."/>
            <person name="Martin F."/>
            <person name="Nordberg H.P."/>
            <person name="Cantor M.N."/>
            <person name="Hua S.X."/>
        </authorList>
    </citation>
    <scope>NUCLEOTIDE SEQUENCE [LARGE SCALE GENOMIC DNA]</scope>
    <source>
        <strain evidence="5 6">LaAM-08-1</strain>
    </source>
</reference>
<evidence type="ECO:0000256" key="1">
    <source>
        <dbReference type="ARBA" id="ARBA00022438"/>
    </source>
</evidence>
<gene>
    <name evidence="5" type="ORF">K443DRAFT_12005</name>
</gene>
<dbReference type="GO" id="GO:0006508">
    <property type="term" value="P:proteolysis"/>
    <property type="evidence" value="ECO:0007669"/>
    <property type="project" value="InterPro"/>
</dbReference>
<proteinExistence type="predicted"/>
<name>A0A0C9WJE8_9AGAR</name>
<evidence type="ECO:0000256" key="2">
    <source>
        <dbReference type="ARBA" id="ARBA00022825"/>
    </source>
</evidence>
<dbReference type="GO" id="GO:0008239">
    <property type="term" value="F:dipeptidyl-peptidase activity"/>
    <property type="evidence" value="ECO:0007669"/>
    <property type="project" value="TreeGrafter"/>
</dbReference>
<evidence type="ECO:0000313" key="5">
    <source>
        <dbReference type="EMBL" id="KIJ94569.1"/>
    </source>
</evidence>
<feature type="domain" description="Dipeptidylpeptidase IV N-terminal" evidence="4">
    <location>
        <begin position="20"/>
        <end position="158"/>
    </location>
</feature>
<dbReference type="InterPro" id="IPR002469">
    <property type="entry name" value="Peptidase_S9B_N"/>
</dbReference>
<keyword evidence="3" id="KW-0325">Glycoprotein</keyword>
<evidence type="ECO:0000259" key="4">
    <source>
        <dbReference type="Pfam" id="PF00930"/>
    </source>
</evidence>
<dbReference type="GO" id="GO:0008236">
    <property type="term" value="F:serine-type peptidase activity"/>
    <property type="evidence" value="ECO:0007669"/>
    <property type="project" value="UniProtKB-KW"/>
</dbReference>
<dbReference type="GO" id="GO:0005886">
    <property type="term" value="C:plasma membrane"/>
    <property type="evidence" value="ECO:0007669"/>
    <property type="project" value="TreeGrafter"/>
</dbReference>
<dbReference type="GO" id="GO:0004177">
    <property type="term" value="F:aminopeptidase activity"/>
    <property type="evidence" value="ECO:0007669"/>
    <property type="project" value="UniProtKB-KW"/>
</dbReference>
<keyword evidence="1" id="KW-0645">Protease</keyword>
<dbReference type="InterPro" id="IPR050278">
    <property type="entry name" value="Serine_Prot_S9B/DPPIV"/>
</dbReference>
<dbReference type="PANTHER" id="PTHR11731">
    <property type="entry name" value="PROTEASE FAMILY S9B,C DIPEPTIDYL-PEPTIDASE IV-RELATED"/>
    <property type="match status" value="1"/>
</dbReference>
<dbReference type="HOGENOM" id="CLU_1468393_0_0_1"/>
<evidence type="ECO:0000256" key="3">
    <source>
        <dbReference type="ARBA" id="ARBA00023180"/>
    </source>
</evidence>
<keyword evidence="6" id="KW-1185">Reference proteome</keyword>
<dbReference type="AlphaFoldDB" id="A0A0C9WJE8"/>
<keyword evidence="2" id="KW-0720">Serine protease</keyword>
<dbReference type="SUPFAM" id="SSF82171">
    <property type="entry name" value="DPP6 N-terminal domain-like"/>
    <property type="match status" value="1"/>
</dbReference>
<evidence type="ECO:0000313" key="6">
    <source>
        <dbReference type="Proteomes" id="UP000054477"/>
    </source>
</evidence>
<protein>
    <recommendedName>
        <fullName evidence="4">Dipeptidylpeptidase IV N-terminal domain-containing protein</fullName>
    </recommendedName>
</protein>
<sequence length="184" mass="20543">MNPQAFRSFPQVSATSATTTCTTPSHSPSRTAFATWSPTGEAIAYVKDNDLYILPSATPNSKPIRITPTGNTFLFHGVPDWVYEEEFFSSDSALWRSPTFHKLPFLSFDETLIEGFTLPMYNPTEDANGGMPYTTDVTMKYPKLGYHNPLVSVHVFDFGRYLEKVADLGGEEEVATEQETHTLD</sequence>
<keyword evidence="1" id="KW-0378">Hydrolase</keyword>
<accession>A0A0C9WJE8</accession>